<dbReference type="EMBL" id="LGFD01000039">
    <property type="protein sequence ID" value="KUK17039.1"/>
    <property type="molecule type" value="Genomic_DNA"/>
</dbReference>
<sequence length="45" mass="5196">MEVDAEDRGLRAQEHKPIESFYHSVACKIPSEREGIRKGRWVGKV</sequence>
<dbReference type="Proteomes" id="UP000053911">
    <property type="component" value="Unassembled WGS sequence"/>
</dbReference>
<gene>
    <name evidence="1" type="ORF">XD54_1681</name>
</gene>
<name>A0A101EKG2_9EURY</name>
<dbReference type="AlphaFoldDB" id="A0A101EKG2"/>
<comment type="caution">
    <text evidence="1">The sequence shown here is derived from an EMBL/GenBank/DDBJ whole genome shotgun (WGS) entry which is preliminary data.</text>
</comment>
<accession>A0A101EKG2</accession>
<proteinExistence type="predicted"/>
<reference evidence="2" key="1">
    <citation type="journal article" date="2015" name="MBio">
        <title>Genome-Resolved Metagenomic Analysis Reveals Roles for Candidate Phyla and Other Microbial Community Members in Biogeochemical Transformations in Oil Reservoirs.</title>
        <authorList>
            <person name="Hu P."/>
            <person name="Tom L."/>
            <person name="Singh A."/>
            <person name="Thomas B.C."/>
            <person name="Baker B.J."/>
            <person name="Piceno Y.M."/>
            <person name="Andersen G.L."/>
            <person name="Banfield J.F."/>
        </authorList>
    </citation>
    <scope>NUCLEOTIDE SEQUENCE [LARGE SCALE GENOMIC DNA]</scope>
</reference>
<evidence type="ECO:0000313" key="1">
    <source>
        <dbReference type="EMBL" id="KUK17039.1"/>
    </source>
</evidence>
<organism evidence="1 2">
    <name type="scientific">Thermococcus sibiricus</name>
    <dbReference type="NCBI Taxonomy" id="172049"/>
    <lineage>
        <taxon>Archaea</taxon>
        <taxon>Methanobacteriati</taxon>
        <taxon>Methanobacteriota</taxon>
        <taxon>Thermococci</taxon>
        <taxon>Thermococcales</taxon>
        <taxon>Thermococcaceae</taxon>
        <taxon>Thermococcus</taxon>
    </lineage>
</organism>
<protein>
    <submittedName>
        <fullName evidence="1">Uncharacterized protein</fullName>
    </submittedName>
</protein>
<evidence type="ECO:0000313" key="2">
    <source>
        <dbReference type="Proteomes" id="UP000053911"/>
    </source>
</evidence>